<organism evidence="6 7">
    <name type="scientific">Candidatus Magnetobacterium bavaricum</name>
    <dbReference type="NCBI Taxonomy" id="29290"/>
    <lineage>
        <taxon>Bacteria</taxon>
        <taxon>Pseudomonadati</taxon>
        <taxon>Nitrospirota</taxon>
        <taxon>Thermodesulfovibrionia</taxon>
        <taxon>Thermodesulfovibrionales</taxon>
        <taxon>Candidatus Magnetobacteriaceae</taxon>
        <taxon>Candidatus Magnetobacterium</taxon>
    </lineage>
</organism>
<gene>
    <name evidence="5" type="primary">ispH</name>
    <name evidence="6" type="ORF">MBAV_002769</name>
</gene>
<evidence type="ECO:0000256" key="2">
    <source>
        <dbReference type="ARBA" id="ARBA00022723"/>
    </source>
</evidence>
<comment type="caution">
    <text evidence="5">Lacks conserved residue(s) required for the propagation of feature annotation.</text>
</comment>
<dbReference type="GO" id="GO:0051539">
    <property type="term" value="F:4 iron, 4 sulfur cluster binding"/>
    <property type="evidence" value="ECO:0007669"/>
    <property type="project" value="UniProtKB-UniRule"/>
</dbReference>
<comment type="catalytic activity">
    <reaction evidence="5">
        <text>isopentenyl diphosphate + 2 oxidized [2Fe-2S]-[ferredoxin] + H2O = (2E)-4-hydroxy-3-methylbut-2-enyl diphosphate + 2 reduced [2Fe-2S]-[ferredoxin] + 2 H(+)</text>
        <dbReference type="Rhea" id="RHEA:24488"/>
        <dbReference type="Rhea" id="RHEA-COMP:10000"/>
        <dbReference type="Rhea" id="RHEA-COMP:10001"/>
        <dbReference type="ChEBI" id="CHEBI:15377"/>
        <dbReference type="ChEBI" id="CHEBI:15378"/>
        <dbReference type="ChEBI" id="CHEBI:33737"/>
        <dbReference type="ChEBI" id="CHEBI:33738"/>
        <dbReference type="ChEBI" id="CHEBI:128753"/>
        <dbReference type="ChEBI" id="CHEBI:128769"/>
        <dbReference type="EC" id="1.17.7.4"/>
    </reaction>
</comment>
<feature type="binding site" evidence="5">
    <location>
        <position position="40"/>
    </location>
    <ligand>
        <name>dimethylallyl diphosphate</name>
        <dbReference type="ChEBI" id="CHEBI:57623"/>
    </ligand>
</feature>
<comment type="cofactor">
    <cofactor evidence="5">
        <name>[4Fe-4S] cluster</name>
        <dbReference type="ChEBI" id="CHEBI:49883"/>
    </cofactor>
    <text evidence="5">Binds 1 [4Fe-4S] cluster per subunit.</text>
</comment>
<keyword evidence="1 5" id="KW-0004">4Fe-4S</keyword>
<evidence type="ECO:0000256" key="4">
    <source>
        <dbReference type="ARBA" id="ARBA00023014"/>
    </source>
</evidence>
<feature type="binding site" evidence="5">
    <location>
        <position position="71"/>
    </location>
    <ligand>
        <name>isopentenyl diphosphate</name>
        <dbReference type="ChEBI" id="CHEBI:128769"/>
    </ligand>
</feature>
<dbReference type="EC" id="1.17.7.4" evidence="5"/>
<feature type="binding site" evidence="5">
    <location>
        <position position="121"/>
    </location>
    <ligand>
        <name>(2E)-4-hydroxy-3-methylbut-2-enyl diphosphate</name>
        <dbReference type="ChEBI" id="CHEBI:128753"/>
    </ligand>
</feature>
<keyword evidence="7" id="KW-1185">Reference proteome</keyword>
<feature type="binding site" evidence="5">
    <location>
        <position position="215"/>
    </location>
    <ligand>
        <name>dimethylallyl diphosphate</name>
        <dbReference type="ChEBI" id="CHEBI:57623"/>
    </ligand>
</feature>
<dbReference type="EMBL" id="LACI01001184">
    <property type="protein sequence ID" value="KJU85034.1"/>
    <property type="molecule type" value="Genomic_DNA"/>
</dbReference>
<feature type="binding site" evidence="5">
    <location>
        <position position="213"/>
    </location>
    <ligand>
        <name>dimethylallyl diphosphate</name>
        <dbReference type="ChEBI" id="CHEBI:57623"/>
    </ligand>
</feature>
<keyword evidence="3 5" id="KW-0408">Iron</keyword>
<evidence type="ECO:0000313" key="6">
    <source>
        <dbReference type="EMBL" id="KJU85034.1"/>
    </source>
</evidence>
<dbReference type="AlphaFoldDB" id="A0A0F3GSW7"/>
<feature type="binding site" evidence="5">
    <location>
        <position position="12"/>
    </location>
    <ligand>
        <name>[4Fe-4S] cluster</name>
        <dbReference type="ChEBI" id="CHEBI:49883"/>
    </ligand>
</feature>
<keyword evidence="4 5" id="KW-0411">Iron-sulfur</keyword>
<reference evidence="6 7" key="1">
    <citation type="submission" date="2015-02" db="EMBL/GenBank/DDBJ databases">
        <title>Single-cell genomics of uncultivated deep-branching MTB reveals a conserved set of magnetosome genes.</title>
        <authorList>
            <person name="Kolinko S."/>
            <person name="Richter M."/>
            <person name="Glockner F.O."/>
            <person name="Brachmann A."/>
            <person name="Schuler D."/>
        </authorList>
    </citation>
    <scope>NUCLEOTIDE SEQUENCE [LARGE SCALE GENOMIC DNA]</scope>
    <source>
        <strain evidence="6">TM-1</strain>
    </source>
</reference>
<comment type="pathway">
    <text evidence="5">Isoprenoid biosynthesis; dimethylallyl diphosphate biosynthesis; dimethylallyl diphosphate from (2E)-4-hydroxy-3-methylbutenyl diphosphate: step 1/1.</text>
</comment>
<feature type="active site" description="Proton donor" evidence="5">
    <location>
        <position position="123"/>
    </location>
</feature>
<dbReference type="PANTHER" id="PTHR30426:SF0">
    <property type="entry name" value="4-HYDROXY-3-METHYLBUT-2-ENYL DIPHOSPHATE REDUCTASE"/>
    <property type="match status" value="1"/>
</dbReference>
<dbReference type="PANTHER" id="PTHR30426">
    <property type="entry name" value="4-HYDROXY-3-METHYLBUT-2-ENYL DIPHOSPHATE REDUCTASE"/>
    <property type="match status" value="1"/>
</dbReference>
<feature type="binding site" evidence="5">
    <location>
        <position position="40"/>
    </location>
    <ligand>
        <name>(2E)-4-hydroxy-3-methylbut-2-enyl diphosphate</name>
        <dbReference type="ChEBI" id="CHEBI:128753"/>
    </ligand>
</feature>
<dbReference type="CDD" id="cd13944">
    <property type="entry name" value="lytB_ispH"/>
    <property type="match status" value="1"/>
</dbReference>
<dbReference type="Gene3D" id="3.40.1010.20">
    <property type="entry name" value="4-hydroxy-3-methylbut-2-enyl diphosphate reductase, catalytic domain"/>
    <property type="match status" value="2"/>
</dbReference>
<comment type="caution">
    <text evidence="6">The sequence shown here is derived from an EMBL/GenBank/DDBJ whole genome shotgun (WGS) entry which is preliminary data.</text>
</comment>
<comment type="catalytic activity">
    <reaction evidence="5">
        <text>dimethylallyl diphosphate + 2 oxidized [2Fe-2S]-[ferredoxin] + H2O = (2E)-4-hydroxy-3-methylbut-2-enyl diphosphate + 2 reduced [2Fe-2S]-[ferredoxin] + 2 H(+)</text>
        <dbReference type="Rhea" id="RHEA:24825"/>
        <dbReference type="Rhea" id="RHEA-COMP:10000"/>
        <dbReference type="Rhea" id="RHEA-COMP:10001"/>
        <dbReference type="ChEBI" id="CHEBI:15377"/>
        <dbReference type="ChEBI" id="CHEBI:15378"/>
        <dbReference type="ChEBI" id="CHEBI:33737"/>
        <dbReference type="ChEBI" id="CHEBI:33738"/>
        <dbReference type="ChEBI" id="CHEBI:57623"/>
        <dbReference type="ChEBI" id="CHEBI:128753"/>
        <dbReference type="EC" id="1.17.7.4"/>
    </reaction>
</comment>
<dbReference type="NCBIfam" id="TIGR00216">
    <property type="entry name" value="ispH_lytB"/>
    <property type="match status" value="1"/>
</dbReference>
<comment type="pathway">
    <text evidence="5">Isoprenoid biosynthesis; isopentenyl diphosphate biosynthesis via DXP pathway; isopentenyl diphosphate from 1-deoxy-D-xylulose 5-phosphate: step 6/6.</text>
</comment>
<feature type="binding site" evidence="5">
    <location>
        <position position="93"/>
    </location>
    <ligand>
        <name>[4Fe-4S] cluster</name>
        <dbReference type="ChEBI" id="CHEBI:49883"/>
    </ligand>
</feature>
<dbReference type="Proteomes" id="UP000033423">
    <property type="component" value="Unassembled WGS sequence"/>
</dbReference>
<feature type="binding site" evidence="5">
    <location>
        <position position="257"/>
    </location>
    <ligand>
        <name>dimethylallyl diphosphate</name>
        <dbReference type="ChEBI" id="CHEBI:57623"/>
    </ligand>
</feature>
<proteinExistence type="inferred from homology"/>
<evidence type="ECO:0000256" key="5">
    <source>
        <dbReference type="HAMAP-Rule" id="MF_00191"/>
    </source>
</evidence>
<feature type="binding site" evidence="5">
    <location>
        <position position="215"/>
    </location>
    <ligand>
        <name>(2E)-4-hydroxy-3-methylbut-2-enyl diphosphate</name>
        <dbReference type="ChEBI" id="CHEBI:128753"/>
    </ligand>
</feature>
<feature type="binding site" evidence="5">
    <location>
        <position position="71"/>
    </location>
    <ligand>
        <name>dimethylallyl diphosphate</name>
        <dbReference type="ChEBI" id="CHEBI:57623"/>
    </ligand>
</feature>
<feature type="binding site" evidence="5">
    <location>
        <position position="257"/>
    </location>
    <ligand>
        <name>isopentenyl diphosphate</name>
        <dbReference type="ChEBI" id="CHEBI:128769"/>
    </ligand>
</feature>
<dbReference type="HAMAP" id="MF_00191">
    <property type="entry name" value="IspH"/>
    <property type="match status" value="1"/>
</dbReference>
<dbReference type="InterPro" id="IPR003451">
    <property type="entry name" value="LytB/IspH"/>
</dbReference>
<protein>
    <recommendedName>
        <fullName evidence="5">4-hydroxy-3-methylbut-2-enyl diphosphate reductase</fullName>
        <shortName evidence="5">HMBPP reductase</shortName>
        <ecNumber evidence="5">1.17.7.4</ecNumber>
    </recommendedName>
</protein>
<feature type="binding site" evidence="5">
    <location>
        <position position="257"/>
    </location>
    <ligand>
        <name>(2E)-4-hydroxy-3-methylbut-2-enyl diphosphate</name>
        <dbReference type="ChEBI" id="CHEBI:128753"/>
    </ligand>
</feature>
<feature type="binding site" evidence="5">
    <location>
        <position position="185"/>
    </location>
    <ligand>
        <name>[4Fe-4S] cluster</name>
        <dbReference type="ChEBI" id="CHEBI:49883"/>
    </ligand>
</feature>
<dbReference type="PATRIC" id="fig|29290.4.peg.3689"/>
<dbReference type="UniPathway" id="UPA00059">
    <property type="reaction ID" value="UER00105"/>
</dbReference>
<feature type="binding site" evidence="5">
    <location>
        <position position="40"/>
    </location>
    <ligand>
        <name>isopentenyl diphosphate</name>
        <dbReference type="ChEBI" id="CHEBI:128769"/>
    </ligand>
</feature>
<feature type="binding site" evidence="5">
    <location>
        <position position="213"/>
    </location>
    <ligand>
        <name>isopentenyl diphosphate</name>
        <dbReference type="ChEBI" id="CHEBI:128769"/>
    </ligand>
</feature>
<dbReference type="GO" id="GO:0016114">
    <property type="term" value="P:terpenoid biosynthetic process"/>
    <property type="evidence" value="ECO:0007669"/>
    <property type="project" value="UniProtKB-UniRule"/>
</dbReference>
<feature type="binding site" evidence="5">
    <location>
        <position position="157"/>
    </location>
    <ligand>
        <name>(2E)-4-hydroxy-3-methylbut-2-enyl diphosphate</name>
        <dbReference type="ChEBI" id="CHEBI:128753"/>
    </ligand>
</feature>
<dbReference type="GO" id="GO:0050992">
    <property type="term" value="P:dimethylallyl diphosphate biosynthetic process"/>
    <property type="evidence" value="ECO:0007669"/>
    <property type="project" value="UniProtKB-UniRule"/>
</dbReference>
<evidence type="ECO:0000313" key="7">
    <source>
        <dbReference type="Proteomes" id="UP000033423"/>
    </source>
</evidence>
<dbReference type="GO" id="GO:0046872">
    <property type="term" value="F:metal ion binding"/>
    <property type="evidence" value="ECO:0007669"/>
    <property type="project" value="UniProtKB-KW"/>
</dbReference>
<dbReference type="Gene3D" id="3.40.50.11270">
    <property type="match status" value="1"/>
</dbReference>
<keyword evidence="5" id="KW-0560">Oxidoreductase</keyword>
<comment type="function">
    <text evidence="5">Catalyzes the conversion of 1-hydroxy-2-methyl-2-(E)-butenyl 4-diphosphate (HMBPP) into a mixture of isopentenyl diphosphate (IPP) and dimethylallyl diphosphate (DMAPP). Acts in the terminal step of the DOXP/MEP pathway for isoprenoid precursor biosynthesis.</text>
</comment>
<feature type="binding site" evidence="5">
    <location>
        <position position="121"/>
    </location>
    <ligand>
        <name>isopentenyl diphosphate</name>
        <dbReference type="ChEBI" id="CHEBI:128769"/>
    </ligand>
</feature>
<feature type="binding site" evidence="5">
    <location>
        <position position="215"/>
    </location>
    <ligand>
        <name>isopentenyl diphosphate</name>
        <dbReference type="ChEBI" id="CHEBI:128769"/>
    </ligand>
</feature>
<evidence type="ECO:0000256" key="3">
    <source>
        <dbReference type="ARBA" id="ARBA00023004"/>
    </source>
</evidence>
<dbReference type="GO" id="GO:0051745">
    <property type="term" value="F:4-hydroxy-3-methylbut-2-enyl diphosphate reductase activity"/>
    <property type="evidence" value="ECO:0007669"/>
    <property type="project" value="UniProtKB-UniRule"/>
</dbReference>
<keyword evidence="5" id="KW-0414">Isoprene biosynthesis</keyword>
<feature type="binding site" evidence="5">
    <location>
        <position position="121"/>
    </location>
    <ligand>
        <name>dimethylallyl diphosphate</name>
        <dbReference type="ChEBI" id="CHEBI:57623"/>
    </ligand>
</feature>
<keyword evidence="2 5" id="KW-0479">Metal-binding</keyword>
<sequence length="282" mass="30935">MKITVAKRAGFCFGVKRAVNIAFDMASKKEGVCTLGPIIHNPQLVKSLEDQGVHCVNEPHEDMKAVIIRTHGIPIQMYDKIVDMGIEVIDATCPFVKKAQQYAKLLKQENYQVIILGESVHPEVKSIMSYVGQDVIVVENEHVPERLKTRVGVVVQTTQPVSALKRLLNNIVERVKEIKIYNTICNSTALRLKETSDISNNVDVMIVAGGRNSANTTQLANHCQGIGVSTFHIETASELDPSWFNGVNHVGVTAGASTPDWIIEEIIERINNIGGLTGNGIT</sequence>
<dbReference type="UniPathway" id="UPA00056">
    <property type="reaction ID" value="UER00097"/>
</dbReference>
<accession>A0A0F3GSW7</accession>
<feature type="binding site" evidence="5">
    <location>
        <position position="71"/>
    </location>
    <ligand>
        <name>(2E)-4-hydroxy-3-methylbut-2-enyl diphosphate</name>
        <dbReference type="ChEBI" id="CHEBI:128753"/>
    </ligand>
</feature>
<dbReference type="GO" id="GO:0019288">
    <property type="term" value="P:isopentenyl diphosphate biosynthetic process, methylerythritol 4-phosphate pathway"/>
    <property type="evidence" value="ECO:0007669"/>
    <property type="project" value="UniProtKB-UniRule"/>
</dbReference>
<comment type="similarity">
    <text evidence="5">Belongs to the IspH family.</text>
</comment>
<evidence type="ECO:0000256" key="1">
    <source>
        <dbReference type="ARBA" id="ARBA00022485"/>
    </source>
</evidence>
<dbReference type="Pfam" id="PF02401">
    <property type="entry name" value="LYTB"/>
    <property type="match status" value="1"/>
</dbReference>
<name>A0A0F3GSW7_9BACT</name>
<feature type="binding site" evidence="5">
    <location>
        <position position="213"/>
    </location>
    <ligand>
        <name>(2E)-4-hydroxy-3-methylbut-2-enyl diphosphate</name>
        <dbReference type="ChEBI" id="CHEBI:128753"/>
    </ligand>
</feature>